<name>A0ABW5C1K1_9BACI</name>
<evidence type="ECO:0000313" key="2">
    <source>
        <dbReference type="EMBL" id="MFD2215774.1"/>
    </source>
</evidence>
<reference evidence="3" key="1">
    <citation type="journal article" date="2019" name="Int. J. Syst. Evol. Microbiol.">
        <title>The Global Catalogue of Microorganisms (GCM) 10K type strain sequencing project: providing services to taxonomists for standard genome sequencing and annotation.</title>
        <authorList>
            <consortium name="The Broad Institute Genomics Platform"/>
            <consortium name="The Broad Institute Genome Sequencing Center for Infectious Disease"/>
            <person name="Wu L."/>
            <person name="Ma J."/>
        </authorList>
    </citation>
    <scope>NUCLEOTIDE SEQUENCE [LARGE SCALE GENOMIC DNA]</scope>
    <source>
        <strain evidence="3">CGMCC 1.15474</strain>
    </source>
</reference>
<feature type="transmembrane region" description="Helical" evidence="1">
    <location>
        <begin position="120"/>
        <end position="142"/>
    </location>
</feature>
<evidence type="ECO:0000256" key="1">
    <source>
        <dbReference type="SAM" id="Phobius"/>
    </source>
</evidence>
<feature type="transmembrane region" description="Helical" evidence="1">
    <location>
        <begin position="96"/>
        <end position="114"/>
    </location>
</feature>
<feature type="transmembrane region" description="Helical" evidence="1">
    <location>
        <begin position="64"/>
        <end position="89"/>
    </location>
</feature>
<organism evidence="2 3">
    <name type="scientific">Metabacillus endolithicus</name>
    <dbReference type="NCBI Taxonomy" id="1535204"/>
    <lineage>
        <taxon>Bacteria</taxon>
        <taxon>Bacillati</taxon>
        <taxon>Bacillota</taxon>
        <taxon>Bacilli</taxon>
        <taxon>Bacillales</taxon>
        <taxon>Bacillaceae</taxon>
        <taxon>Metabacillus</taxon>
    </lineage>
</organism>
<comment type="caution">
    <text evidence="2">The sequence shown here is derived from an EMBL/GenBank/DDBJ whole genome shotgun (WGS) entry which is preliminary data.</text>
</comment>
<dbReference type="EMBL" id="JBHUIK010000005">
    <property type="protein sequence ID" value="MFD2215774.1"/>
    <property type="molecule type" value="Genomic_DNA"/>
</dbReference>
<dbReference type="Proteomes" id="UP001597318">
    <property type="component" value="Unassembled WGS sequence"/>
</dbReference>
<accession>A0ABW5C1K1</accession>
<sequence>MRSFLSRGIRALFYNKIDDVPTMDHYSQLSKIAMGAIMAALAVIFQSAGIFIGFGYVLSMLATWPMIIAASISFQIGILSYVTTIFLLAIIQPSEVLVFSFTTGLLGISIGYGLRKMKNVFKVMLFAGGTMLLGIIVLISLFQFPILGPSVNSLGLGMLGSLFLFSLLYSWIWIKVSLIGMKVLQKAMPERKPSVYDREG</sequence>
<protein>
    <submittedName>
        <fullName evidence="2">YybS family protein</fullName>
    </submittedName>
</protein>
<proteinExistence type="predicted"/>
<dbReference type="RefSeq" id="WP_247345356.1">
    <property type="nucleotide sequence ID" value="NZ_CP095550.1"/>
</dbReference>
<feature type="transmembrane region" description="Helical" evidence="1">
    <location>
        <begin position="32"/>
        <end position="58"/>
    </location>
</feature>
<keyword evidence="1" id="KW-0812">Transmembrane</keyword>
<keyword evidence="1" id="KW-0472">Membrane</keyword>
<gene>
    <name evidence="2" type="ORF">ACFSKK_18995</name>
</gene>
<evidence type="ECO:0000313" key="3">
    <source>
        <dbReference type="Proteomes" id="UP001597318"/>
    </source>
</evidence>
<feature type="transmembrane region" description="Helical" evidence="1">
    <location>
        <begin position="154"/>
        <end position="174"/>
    </location>
</feature>
<keyword evidence="3" id="KW-1185">Reference proteome</keyword>
<keyword evidence="1" id="KW-1133">Transmembrane helix</keyword>